<protein>
    <submittedName>
        <fullName evidence="1">Uncharacterized protein</fullName>
    </submittedName>
</protein>
<name>A0A2K3JPN0_TRIPR</name>
<gene>
    <name evidence="1" type="ORF">L195_g049621</name>
</gene>
<reference evidence="1 2" key="2">
    <citation type="journal article" date="2017" name="Front. Plant Sci.">
        <title>Gene Classification and Mining of Molecular Markers Useful in Red Clover (Trifolium pratense) Breeding.</title>
        <authorList>
            <person name="Istvanek J."/>
            <person name="Dluhosova J."/>
            <person name="Dluhos P."/>
            <person name="Patkova L."/>
            <person name="Nedelnik J."/>
            <person name="Repkova J."/>
        </authorList>
    </citation>
    <scope>NUCLEOTIDE SEQUENCE [LARGE SCALE GENOMIC DNA]</scope>
    <source>
        <strain evidence="2">cv. Tatra</strain>
        <tissue evidence="1">Young leaves</tissue>
    </source>
</reference>
<proteinExistence type="predicted"/>
<evidence type="ECO:0000313" key="2">
    <source>
        <dbReference type="Proteomes" id="UP000236291"/>
    </source>
</evidence>
<dbReference type="EMBL" id="ASHM01073548">
    <property type="protein sequence ID" value="PNX55987.1"/>
    <property type="molecule type" value="Genomic_DNA"/>
</dbReference>
<accession>A0A2K3JPN0</accession>
<sequence length="81" mass="9189">SDNHICYLPFNHLYSSISLCSGSSNVMSEKKTMSKTTPSSTVVYARPSVLNVYSQQQKRSSFLTPNSDERTALKRRRIGWD</sequence>
<organism evidence="1 2">
    <name type="scientific">Trifolium pratense</name>
    <name type="common">Red clover</name>
    <dbReference type="NCBI Taxonomy" id="57577"/>
    <lineage>
        <taxon>Eukaryota</taxon>
        <taxon>Viridiplantae</taxon>
        <taxon>Streptophyta</taxon>
        <taxon>Embryophyta</taxon>
        <taxon>Tracheophyta</taxon>
        <taxon>Spermatophyta</taxon>
        <taxon>Magnoliopsida</taxon>
        <taxon>eudicotyledons</taxon>
        <taxon>Gunneridae</taxon>
        <taxon>Pentapetalae</taxon>
        <taxon>rosids</taxon>
        <taxon>fabids</taxon>
        <taxon>Fabales</taxon>
        <taxon>Fabaceae</taxon>
        <taxon>Papilionoideae</taxon>
        <taxon>50 kb inversion clade</taxon>
        <taxon>NPAAA clade</taxon>
        <taxon>Hologalegina</taxon>
        <taxon>IRL clade</taxon>
        <taxon>Trifolieae</taxon>
        <taxon>Trifolium</taxon>
    </lineage>
</organism>
<dbReference type="Proteomes" id="UP000236291">
    <property type="component" value="Unassembled WGS sequence"/>
</dbReference>
<dbReference type="AlphaFoldDB" id="A0A2K3JPN0"/>
<evidence type="ECO:0000313" key="1">
    <source>
        <dbReference type="EMBL" id="PNX55987.1"/>
    </source>
</evidence>
<comment type="caution">
    <text evidence="1">The sequence shown here is derived from an EMBL/GenBank/DDBJ whole genome shotgun (WGS) entry which is preliminary data.</text>
</comment>
<reference evidence="1 2" key="1">
    <citation type="journal article" date="2014" name="Am. J. Bot.">
        <title>Genome assembly and annotation for red clover (Trifolium pratense; Fabaceae).</title>
        <authorList>
            <person name="Istvanek J."/>
            <person name="Jaros M."/>
            <person name="Krenek A."/>
            <person name="Repkova J."/>
        </authorList>
    </citation>
    <scope>NUCLEOTIDE SEQUENCE [LARGE SCALE GENOMIC DNA]</scope>
    <source>
        <strain evidence="2">cv. Tatra</strain>
        <tissue evidence="1">Young leaves</tissue>
    </source>
</reference>
<feature type="non-terminal residue" evidence="1">
    <location>
        <position position="1"/>
    </location>
</feature>